<feature type="compositionally biased region" description="Low complexity" evidence="1">
    <location>
        <begin position="187"/>
        <end position="202"/>
    </location>
</feature>
<evidence type="ECO:0000256" key="1">
    <source>
        <dbReference type="SAM" id="MobiDB-lite"/>
    </source>
</evidence>
<feature type="compositionally biased region" description="Low complexity" evidence="1">
    <location>
        <begin position="340"/>
        <end position="371"/>
    </location>
</feature>
<sequence length="520" mass="52046">MSGRQILPRGRQIPPGRREAAFTAKMFLVFYQQFARHRQMVRGLLWSPAASAAKERDGIVVSRADLAEAFFRQTLRPASSAARGAEGTARFSLEAAQQRPAAPARPASRRDDTASARSDAIRADRMDAARTENAKIGAARTGTAKSDRAKSDKAESGPSGALQESRAQAASARSKPLAARTGRDGAEAASARGPGAAAKSAAQRPERPAADGAEPAQEAAAEEVAAKEAGAAVVSEDETGERDETDPASPEAAAPAALFAPPPAPAPAPTNAAGVSAGEGGLDANQSVTGLPGEATATGHAAKAGTGDAPVSAAAGTAGFEAALTEAGAPTASPVPAPAGPATALTPPGGVGAAQGPQAAQAADAAAAAPQPATPPIPLGAVPMTIGLRSLSGMNRFAIRLDPVELGRIDVSLDLDKAGGKARAHLVVDRPETLALLQRDAGSLQQALAQAGFDVGAEAGGGGIDLSLRGETGSQSGRDGESASHDRSDGGPGGRDARPSPLDAIPLRQLRAVGNLDIRI</sequence>
<feature type="compositionally biased region" description="Basic and acidic residues" evidence="1">
    <location>
        <begin position="108"/>
        <end position="133"/>
    </location>
</feature>
<dbReference type="CDD" id="cd17470">
    <property type="entry name" value="T3SS_Flik_C"/>
    <property type="match status" value="1"/>
</dbReference>
<name>A0A2N9AKT9_METEX</name>
<dbReference type="InterPro" id="IPR021136">
    <property type="entry name" value="Flagellar_hook_control-like_C"/>
</dbReference>
<accession>A0A2N9AKT9</accession>
<dbReference type="InterPro" id="IPR038610">
    <property type="entry name" value="FliK-like_C_sf"/>
</dbReference>
<feature type="compositionally biased region" description="Low complexity" evidence="1">
    <location>
        <begin position="210"/>
        <end position="232"/>
    </location>
</feature>
<feature type="domain" description="Flagellar hook-length control protein-like C-terminal" evidence="2">
    <location>
        <begin position="393"/>
        <end position="456"/>
    </location>
</feature>
<keyword evidence="3" id="KW-0282">Flagellum</keyword>
<keyword evidence="3" id="KW-0969">Cilium</keyword>
<dbReference type="Proteomes" id="UP000233769">
    <property type="component" value="Chromosome tk0001"/>
</dbReference>
<dbReference type="Gene3D" id="3.30.750.140">
    <property type="match status" value="1"/>
</dbReference>
<feature type="region of interest" description="Disordered" evidence="1">
    <location>
        <begin position="329"/>
        <end position="372"/>
    </location>
</feature>
<dbReference type="Pfam" id="PF02120">
    <property type="entry name" value="Flg_hook"/>
    <property type="match status" value="1"/>
</dbReference>
<feature type="compositionally biased region" description="Low complexity" evidence="1">
    <location>
        <begin position="161"/>
        <end position="174"/>
    </location>
</feature>
<evidence type="ECO:0000313" key="3">
    <source>
        <dbReference type="EMBL" id="SOR27966.1"/>
    </source>
</evidence>
<proteinExistence type="predicted"/>
<gene>
    <name evidence="3" type="ORF">TK0001_1365</name>
</gene>
<feature type="compositionally biased region" description="Basic and acidic residues" evidence="1">
    <location>
        <begin position="478"/>
        <end position="489"/>
    </location>
</feature>
<reference evidence="4" key="1">
    <citation type="submission" date="2017-10" db="EMBL/GenBank/DDBJ databases">
        <authorList>
            <person name="Regsiter A."/>
            <person name="William W."/>
        </authorList>
    </citation>
    <scope>NUCLEOTIDE SEQUENCE [LARGE SCALE GENOMIC DNA]</scope>
</reference>
<feature type="compositionally biased region" description="Acidic residues" evidence="1">
    <location>
        <begin position="235"/>
        <end position="246"/>
    </location>
</feature>
<protein>
    <submittedName>
        <fullName evidence="3">Putative flagellar hook length determination protein</fullName>
    </submittedName>
</protein>
<evidence type="ECO:0000259" key="2">
    <source>
        <dbReference type="Pfam" id="PF02120"/>
    </source>
</evidence>
<dbReference type="AlphaFoldDB" id="A0A2N9AKT9"/>
<feature type="compositionally biased region" description="Low complexity" evidence="1">
    <location>
        <begin position="295"/>
        <end position="312"/>
    </location>
</feature>
<organism evidence="3 4">
    <name type="scientific">Methylorubrum extorquens</name>
    <name type="common">Methylobacterium dichloromethanicum</name>
    <name type="synonym">Methylobacterium extorquens</name>
    <dbReference type="NCBI Taxonomy" id="408"/>
    <lineage>
        <taxon>Bacteria</taxon>
        <taxon>Pseudomonadati</taxon>
        <taxon>Pseudomonadota</taxon>
        <taxon>Alphaproteobacteria</taxon>
        <taxon>Hyphomicrobiales</taxon>
        <taxon>Methylobacteriaceae</taxon>
        <taxon>Methylorubrum</taxon>
    </lineage>
</organism>
<feature type="compositionally biased region" description="Basic and acidic residues" evidence="1">
    <location>
        <begin position="145"/>
        <end position="155"/>
    </location>
</feature>
<dbReference type="EMBL" id="LT962688">
    <property type="protein sequence ID" value="SOR27966.1"/>
    <property type="molecule type" value="Genomic_DNA"/>
</dbReference>
<feature type="compositionally biased region" description="Low complexity" evidence="1">
    <location>
        <begin position="95"/>
        <end position="106"/>
    </location>
</feature>
<feature type="compositionally biased region" description="Low complexity" evidence="1">
    <location>
        <begin position="247"/>
        <end position="259"/>
    </location>
</feature>
<feature type="region of interest" description="Disordered" evidence="1">
    <location>
        <begin position="464"/>
        <end position="506"/>
    </location>
</feature>
<evidence type="ECO:0000313" key="4">
    <source>
        <dbReference type="Proteomes" id="UP000233769"/>
    </source>
</evidence>
<feature type="region of interest" description="Disordered" evidence="1">
    <location>
        <begin position="93"/>
        <end position="312"/>
    </location>
</feature>
<keyword evidence="3" id="KW-0966">Cell projection</keyword>